<evidence type="ECO:0000313" key="2">
    <source>
        <dbReference type="Proteomes" id="UP001501578"/>
    </source>
</evidence>
<name>A0ABN1RDZ9_9ACTN</name>
<gene>
    <name evidence="1" type="ORF">GCM10009560_79340</name>
</gene>
<dbReference type="SUPFAM" id="SSF56731">
    <property type="entry name" value="DNA primase core"/>
    <property type="match status" value="1"/>
</dbReference>
<keyword evidence="2" id="KW-1185">Reference proteome</keyword>
<protein>
    <recommendedName>
        <fullName evidence="3">DNA primase</fullName>
    </recommendedName>
</protein>
<reference evidence="1 2" key="1">
    <citation type="journal article" date="2019" name="Int. J. Syst. Evol. Microbiol.">
        <title>The Global Catalogue of Microorganisms (GCM) 10K type strain sequencing project: providing services to taxonomists for standard genome sequencing and annotation.</title>
        <authorList>
            <consortium name="The Broad Institute Genomics Platform"/>
            <consortium name="The Broad Institute Genome Sequencing Center for Infectious Disease"/>
            <person name="Wu L."/>
            <person name="Ma J."/>
        </authorList>
    </citation>
    <scope>NUCLEOTIDE SEQUENCE [LARGE SCALE GENOMIC DNA]</scope>
    <source>
        <strain evidence="1 2">JCM 11136</strain>
    </source>
</reference>
<sequence>MQRGLTPDSIRSFRLGYVADSMPGHEKYVGRIAIPYLSPDAMTLQLRFRRLGDGDGAKFLSVPGDIPRPYNTRVLEEDHNVMFTVEGEPDTWIVTQCGLPVVGLPGVSSWRSEWALPLRQYDTVFHLADNDDKGQGAELGERMARDLPNLRTILWPDGHDANSLFLAEGQDALLRKVGMQ</sequence>
<comment type="caution">
    <text evidence="1">The sequence shown here is derived from an EMBL/GenBank/DDBJ whole genome shotgun (WGS) entry which is preliminary data.</text>
</comment>
<dbReference type="Gene3D" id="3.40.1360.10">
    <property type="match status" value="1"/>
</dbReference>
<accession>A0ABN1RDZ9</accession>
<evidence type="ECO:0000313" key="1">
    <source>
        <dbReference type="EMBL" id="GAA0955510.1"/>
    </source>
</evidence>
<organism evidence="1 2">
    <name type="scientific">Nonomuraea longicatena</name>
    <dbReference type="NCBI Taxonomy" id="83682"/>
    <lineage>
        <taxon>Bacteria</taxon>
        <taxon>Bacillati</taxon>
        <taxon>Actinomycetota</taxon>
        <taxon>Actinomycetes</taxon>
        <taxon>Streptosporangiales</taxon>
        <taxon>Streptosporangiaceae</taxon>
        <taxon>Nonomuraea</taxon>
    </lineage>
</organism>
<dbReference type="EMBL" id="BAAAHQ010000100">
    <property type="protein sequence ID" value="GAA0955510.1"/>
    <property type="molecule type" value="Genomic_DNA"/>
</dbReference>
<proteinExistence type="predicted"/>
<evidence type="ECO:0008006" key="3">
    <source>
        <dbReference type="Google" id="ProtNLM"/>
    </source>
</evidence>
<dbReference type="Proteomes" id="UP001501578">
    <property type="component" value="Unassembled WGS sequence"/>
</dbReference>